<dbReference type="InterPro" id="IPR031314">
    <property type="entry name" value="DNK_dom"/>
</dbReference>
<dbReference type="AlphaFoldDB" id="A0A1X1DYK3"/>
<dbReference type="RefSeq" id="WP_104958519.1">
    <property type="nucleotide sequence ID" value="NZ_CP026377.1"/>
</dbReference>
<dbReference type="InterPro" id="IPR050566">
    <property type="entry name" value="Deoxyribonucleoside_kinase"/>
</dbReference>
<feature type="domain" description="Deoxynucleoside kinase" evidence="1">
    <location>
        <begin position="5"/>
        <end position="177"/>
    </location>
</feature>
<dbReference type="OrthoDB" id="9776634at2"/>
<proteinExistence type="predicted"/>
<dbReference type="Proteomes" id="UP000238365">
    <property type="component" value="Chromosome"/>
</dbReference>
<accession>A0A1X1DYK3</accession>
<evidence type="ECO:0000313" key="3">
    <source>
        <dbReference type="Proteomes" id="UP000238365"/>
    </source>
</evidence>
<name>A0A1X1DYK3_9GAMM</name>
<dbReference type="Pfam" id="PF01712">
    <property type="entry name" value="dNK"/>
    <property type="match status" value="1"/>
</dbReference>
<reference evidence="2 3" key="1">
    <citation type="submission" date="2018-01" db="EMBL/GenBank/DDBJ databases">
        <title>Complete and assembled Genome of Pantoea gaviniae DSM22758T.</title>
        <authorList>
            <person name="Stevens M.J.A."/>
            <person name="Zurfluh K."/>
            <person name="Stephan R."/>
        </authorList>
    </citation>
    <scope>NUCLEOTIDE SEQUENCE [LARGE SCALE GENOMIC DNA]</scope>
    <source>
        <strain evidence="2 3">DSM 22758</strain>
    </source>
</reference>
<dbReference type="EMBL" id="CP026377">
    <property type="protein sequence ID" value="AUX94707.1"/>
    <property type="molecule type" value="Genomic_DNA"/>
</dbReference>
<keyword evidence="3" id="KW-1185">Reference proteome</keyword>
<organism evidence="2 3">
    <name type="scientific">Mixta gaviniae</name>
    <dbReference type="NCBI Taxonomy" id="665914"/>
    <lineage>
        <taxon>Bacteria</taxon>
        <taxon>Pseudomonadati</taxon>
        <taxon>Pseudomonadota</taxon>
        <taxon>Gammaproteobacteria</taxon>
        <taxon>Enterobacterales</taxon>
        <taxon>Erwiniaceae</taxon>
        <taxon>Mixta</taxon>
    </lineage>
</organism>
<keyword evidence="2" id="KW-0418">Kinase</keyword>
<dbReference type="GO" id="GO:0019136">
    <property type="term" value="F:deoxynucleoside kinase activity"/>
    <property type="evidence" value="ECO:0007669"/>
    <property type="project" value="TreeGrafter"/>
</dbReference>
<dbReference type="InterPro" id="IPR027417">
    <property type="entry name" value="P-loop_NTPase"/>
</dbReference>
<gene>
    <name evidence="2" type="ORF">C2E15_17585</name>
</gene>
<dbReference type="GO" id="GO:0005737">
    <property type="term" value="C:cytoplasm"/>
    <property type="evidence" value="ECO:0007669"/>
    <property type="project" value="TreeGrafter"/>
</dbReference>
<evidence type="ECO:0000259" key="1">
    <source>
        <dbReference type="Pfam" id="PF01712"/>
    </source>
</evidence>
<dbReference type="PANTHER" id="PTHR10513">
    <property type="entry name" value="DEOXYNUCLEOSIDE KINASE"/>
    <property type="match status" value="1"/>
</dbReference>
<protein>
    <submittedName>
        <fullName evidence="2">Deoxynucleoside kinase</fullName>
    </submittedName>
</protein>
<dbReference type="SUPFAM" id="SSF52540">
    <property type="entry name" value="P-loop containing nucleoside triphosphate hydrolases"/>
    <property type="match status" value="1"/>
</dbReference>
<dbReference type="PANTHER" id="PTHR10513:SF35">
    <property type="entry name" value="DEOXYADENOSINE KINASE"/>
    <property type="match status" value="1"/>
</dbReference>
<dbReference type="KEGG" id="pgz:C2E15_17585"/>
<dbReference type="Gene3D" id="3.40.50.300">
    <property type="entry name" value="P-loop containing nucleotide triphosphate hydrolases"/>
    <property type="match status" value="1"/>
</dbReference>
<evidence type="ECO:0000313" key="2">
    <source>
        <dbReference type="EMBL" id="AUX94707.1"/>
    </source>
</evidence>
<keyword evidence="2" id="KW-0808">Transferase</keyword>
<sequence>MKIVAVEANIAAGKSTLVGPLAQQLTALTGETWRLMVEPVDADPQFLTLLQDFTARPDDADARIRFQLYITRMRQRLLQQLPDGNYVIERSLYSDVVFCQTNFLQTERPDARYMDYYYQIKACFNDYPPIDVVLYIDRCPQACFESCMQRARPGETAYTLDYFLDLKRFHDACLPQLVRHYPARLMVWPVASGFADAAALAAHLIQQTGWGAA</sequence>